<dbReference type="InterPro" id="IPR000917">
    <property type="entry name" value="Sulfatase_N"/>
</dbReference>
<dbReference type="Proteomes" id="UP000094068">
    <property type="component" value="Unassembled WGS sequence"/>
</dbReference>
<dbReference type="PANTHER" id="PTHR42693:SF53">
    <property type="entry name" value="ENDO-4-O-SULFATASE"/>
    <property type="match status" value="1"/>
</dbReference>
<reference evidence="5" key="1">
    <citation type="submission" date="2016-09" db="EMBL/GenBank/DDBJ databases">
        <authorList>
            <person name="Gulvik C.A."/>
        </authorList>
    </citation>
    <scope>NUCLEOTIDE SEQUENCE [LARGE SCALE GENOMIC DNA]</scope>
    <source>
        <strain evidence="5">DSM 23328</strain>
    </source>
</reference>
<evidence type="ECO:0000256" key="1">
    <source>
        <dbReference type="ARBA" id="ARBA00008779"/>
    </source>
</evidence>
<accession>A0A1E5GA36</accession>
<evidence type="ECO:0000259" key="3">
    <source>
        <dbReference type="Pfam" id="PF00884"/>
    </source>
</evidence>
<dbReference type="Gene3D" id="3.40.720.10">
    <property type="entry name" value="Alkaline Phosphatase, subunit A"/>
    <property type="match status" value="1"/>
</dbReference>
<protein>
    <submittedName>
        <fullName evidence="4">Sulfatase</fullName>
    </submittedName>
</protein>
<dbReference type="RefSeq" id="WP_069647242.1">
    <property type="nucleotide sequence ID" value="NZ_MIJZ01000016.1"/>
</dbReference>
<dbReference type="GO" id="GO:0004065">
    <property type="term" value="F:arylsulfatase activity"/>
    <property type="evidence" value="ECO:0007669"/>
    <property type="project" value="TreeGrafter"/>
</dbReference>
<comment type="similarity">
    <text evidence="1">Belongs to the sulfatase family.</text>
</comment>
<dbReference type="EMBL" id="MIJZ01000016">
    <property type="protein sequence ID" value="OEG09564.1"/>
    <property type="molecule type" value="Genomic_DNA"/>
</dbReference>
<keyword evidence="2" id="KW-0378">Hydrolase</keyword>
<proteinExistence type="inferred from homology"/>
<gene>
    <name evidence="4" type="ORF">BCR21_14550</name>
</gene>
<dbReference type="AlphaFoldDB" id="A0A1E5GA36"/>
<name>A0A1E5GA36_9ENTE</name>
<dbReference type="SUPFAM" id="SSF53649">
    <property type="entry name" value="Alkaline phosphatase-like"/>
    <property type="match status" value="1"/>
</dbReference>
<evidence type="ECO:0000313" key="5">
    <source>
        <dbReference type="Proteomes" id="UP000094068"/>
    </source>
</evidence>
<feature type="domain" description="Sulfatase N-terminal" evidence="3">
    <location>
        <begin position="4"/>
        <end position="287"/>
    </location>
</feature>
<dbReference type="PANTHER" id="PTHR42693">
    <property type="entry name" value="ARYLSULFATASE FAMILY MEMBER"/>
    <property type="match status" value="1"/>
</dbReference>
<organism evidence="4 5">
    <name type="scientific">Enterococcus ureasiticus</name>
    <dbReference type="NCBI Taxonomy" id="903984"/>
    <lineage>
        <taxon>Bacteria</taxon>
        <taxon>Bacillati</taxon>
        <taxon>Bacillota</taxon>
        <taxon>Bacilli</taxon>
        <taxon>Lactobacillales</taxon>
        <taxon>Enterococcaceae</taxon>
        <taxon>Enterococcus</taxon>
    </lineage>
</organism>
<dbReference type="CDD" id="cd16027">
    <property type="entry name" value="SGSH"/>
    <property type="match status" value="1"/>
</dbReference>
<sequence length="456" mass="51664">MKPNIIMMISHDSGKMFPSYGYQVEAPNFERLANSSVQFDNYFCPSPQCSPSRGSILTGLYPHNNGLMGLAHLGFSISENIKTLPMLLKNGGYETVLIGLSHETINEPPKIEDRIFSSTTELGYENYIPVQGDRAPFVANQAIDFLEKRSKDKPLYLNLGFFETHRDFDEYVPYADSIEDVEVFNFLYDTTETREDVALFNGSLKVLDTAVGEIMDFVENSSYKNNTIMIFTTDHGVPFPGAKGTLKETGLGTVLLIKLPGIEQPKLKKALLCNVDLMPTILELAGIERPTNIDGKSFADLLTTSKDEGREEFFTEMTWHDQYRPMRGIRTKEYSYVRNFEDGPKVYVTVDAHLSPSGEIMRDKFYVPNESEELYDLSKDPEEQLNVINEPRYGEIAEALRAKVEAWMQTTNDPLLEGPIKGHGSSRWEKEIAAGRAYPGKVEYEKRMKNKEKDLT</sequence>
<evidence type="ECO:0000313" key="4">
    <source>
        <dbReference type="EMBL" id="OEG09564.1"/>
    </source>
</evidence>
<comment type="caution">
    <text evidence="4">The sequence shown here is derived from an EMBL/GenBank/DDBJ whole genome shotgun (WGS) entry which is preliminary data.</text>
</comment>
<dbReference type="InterPro" id="IPR050738">
    <property type="entry name" value="Sulfatase"/>
</dbReference>
<dbReference type="STRING" id="903984.BCR21_14550"/>
<dbReference type="Pfam" id="PF00884">
    <property type="entry name" value="Sulfatase"/>
    <property type="match status" value="1"/>
</dbReference>
<evidence type="ECO:0000256" key="2">
    <source>
        <dbReference type="ARBA" id="ARBA00022801"/>
    </source>
</evidence>
<dbReference type="OrthoDB" id="9762324at2"/>
<keyword evidence="5" id="KW-1185">Reference proteome</keyword>
<dbReference type="InterPro" id="IPR017850">
    <property type="entry name" value="Alkaline_phosphatase_core_sf"/>
</dbReference>